<accession>A0A1X2HHR3</accession>
<evidence type="ECO:0000313" key="9">
    <source>
        <dbReference type="EMBL" id="ORY98597.1"/>
    </source>
</evidence>
<dbReference type="FunCoup" id="A0A1X2HHR3">
    <property type="interactions" value="372"/>
</dbReference>
<feature type="region of interest" description="Disordered" evidence="7">
    <location>
        <begin position="462"/>
        <end position="484"/>
    </location>
</feature>
<dbReference type="Gene3D" id="3.90.1420.10">
    <property type="entry name" value="Rubisco LSMT, substrate-binding domain"/>
    <property type="match status" value="1"/>
</dbReference>
<dbReference type="Gene3D" id="3.90.1410.10">
    <property type="entry name" value="set domain protein methyltransferase, domain 1"/>
    <property type="match status" value="1"/>
</dbReference>
<dbReference type="PROSITE" id="PS50280">
    <property type="entry name" value="SET"/>
    <property type="match status" value="1"/>
</dbReference>
<feature type="compositionally biased region" description="Basic and acidic residues" evidence="7">
    <location>
        <begin position="193"/>
        <end position="207"/>
    </location>
</feature>
<protein>
    <recommendedName>
        <fullName evidence="6">Ribosomal lysine N-methyltransferase 4</fullName>
        <ecNumber evidence="6">2.1.1.-</ecNumber>
    </recommendedName>
</protein>
<dbReference type="InterPro" id="IPR015353">
    <property type="entry name" value="Rubisco_LSMT_subst-bd"/>
</dbReference>
<feature type="domain" description="SET" evidence="8">
    <location>
        <begin position="25"/>
        <end position="284"/>
    </location>
</feature>
<keyword evidence="3 6" id="KW-0808">Transferase</keyword>
<dbReference type="PANTHER" id="PTHR13271:SF34">
    <property type="entry name" value="N-LYSINE METHYLTRANSFERASE SETD6"/>
    <property type="match status" value="1"/>
</dbReference>
<dbReference type="InterPro" id="IPR044430">
    <property type="entry name" value="SETD6_SET"/>
</dbReference>
<feature type="compositionally biased region" description="Basic residues" evidence="7">
    <location>
        <begin position="475"/>
        <end position="484"/>
    </location>
</feature>
<reference evidence="9 10" key="1">
    <citation type="submission" date="2016-07" db="EMBL/GenBank/DDBJ databases">
        <title>Pervasive Adenine N6-methylation of Active Genes in Fungi.</title>
        <authorList>
            <consortium name="DOE Joint Genome Institute"/>
            <person name="Mondo S.J."/>
            <person name="Dannebaum R.O."/>
            <person name="Kuo R.C."/>
            <person name="Labutti K."/>
            <person name="Haridas S."/>
            <person name="Kuo A."/>
            <person name="Salamov A."/>
            <person name="Ahrendt S.R."/>
            <person name="Lipzen A."/>
            <person name="Sullivan W."/>
            <person name="Andreopoulos W.B."/>
            <person name="Clum A."/>
            <person name="Lindquist E."/>
            <person name="Daum C."/>
            <person name="Ramamoorthy G.K."/>
            <person name="Gryganskyi A."/>
            <person name="Culley D."/>
            <person name="Magnuson J.K."/>
            <person name="James T.Y."/>
            <person name="O'Malley M.A."/>
            <person name="Stajich J.E."/>
            <person name="Spatafora J.W."/>
            <person name="Visel A."/>
            <person name="Grigoriev I.V."/>
        </authorList>
    </citation>
    <scope>NUCLEOTIDE SEQUENCE [LARGE SCALE GENOMIC DNA]</scope>
    <source>
        <strain evidence="9 10">NRRL 2496</strain>
    </source>
</reference>
<dbReference type="InParanoid" id="A0A1X2HHR3"/>
<keyword evidence="2 6" id="KW-0489">Methyltransferase</keyword>
<evidence type="ECO:0000256" key="6">
    <source>
        <dbReference type="PIRNR" id="PIRNR011771"/>
    </source>
</evidence>
<dbReference type="STRING" id="13706.A0A1X2HHR3"/>
<evidence type="ECO:0000256" key="4">
    <source>
        <dbReference type="ARBA" id="ARBA00022691"/>
    </source>
</evidence>
<dbReference type="PANTHER" id="PTHR13271">
    <property type="entry name" value="UNCHARACTERIZED PUTATIVE METHYLTRANSFERASE"/>
    <property type="match status" value="1"/>
</dbReference>
<dbReference type="Proteomes" id="UP000242180">
    <property type="component" value="Unassembled WGS sequence"/>
</dbReference>
<comment type="function">
    <text evidence="6">S-adenosyl-L-methionine-dependent protein-lysine N-methyltransferase that monomethylates 60S ribosomal protein L42.</text>
</comment>
<feature type="compositionally biased region" description="Acidic residues" evidence="7">
    <location>
        <begin position="212"/>
        <end position="230"/>
    </location>
</feature>
<evidence type="ECO:0000259" key="8">
    <source>
        <dbReference type="PROSITE" id="PS50280"/>
    </source>
</evidence>
<evidence type="ECO:0000313" key="10">
    <source>
        <dbReference type="Proteomes" id="UP000242180"/>
    </source>
</evidence>
<organism evidence="9 10">
    <name type="scientific">Syncephalastrum racemosum</name>
    <name type="common">Filamentous fungus</name>
    <dbReference type="NCBI Taxonomy" id="13706"/>
    <lineage>
        <taxon>Eukaryota</taxon>
        <taxon>Fungi</taxon>
        <taxon>Fungi incertae sedis</taxon>
        <taxon>Mucoromycota</taxon>
        <taxon>Mucoromycotina</taxon>
        <taxon>Mucoromycetes</taxon>
        <taxon>Mucorales</taxon>
        <taxon>Syncephalastraceae</taxon>
        <taxon>Syncephalastrum</taxon>
    </lineage>
</organism>
<dbReference type="OMA" id="RVDWWLE"/>
<evidence type="ECO:0000256" key="1">
    <source>
        <dbReference type="ARBA" id="ARBA00004123"/>
    </source>
</evidence>
<comment type="similarity">
    <text evidence="6">Belongs to the class V-like SAM-binding methyltransferase superfamily. Histone-lysine methyltransferase family. SETD6 subfamily.</text>
</comment>
<comment type="caution">
    <text evidence="9">The sequence shown here is derived from an EMBL/GenBank/DDBJ whole genome shotgun (WGS) entry which is preliminary data.</text>
</comment>
<comment type="subcellular location">
    <subcellularLocation>
        <location evidence="1 6">Nucleus</location>
    </subcellularLocation>
</comment>
<dbReference type="SUPFAM" id="SSF82199">
    <property type="entry name" value="SET domain"/>
    <property type="match status" value="1"/>
</dbReference>
<sequence>MTDTFDQQGKAFWQWLLDNGATLSDGIAFHDYSAENAGRGVIATRDIAEGEVLFSVPRPLLLSKETSALRDHIPKELDSLTGWSPLILCLMYESQRDDSLWKPYFDVLPKEFHTPMFWTKEDLKELQGSDLPDKIGKEQAETMFHQDIEPIIKGHPDIFDVKTHTLDLFHVCGSLVMAYSFADEARPQQQENKSADDSESGAKKEEVQEQLNNEDGDVSGDSDDDEDDEDEAFESVELAMVPMADMLNHKTGFNNARLFHEAAGLHMKAIKTIRKDEQVYNTYGDLCNADLLRKYGFADEENPNDLVEINGDAVVEACAWRKEGEIDPSLREKKIEFLMEEGVLDDCFVIDGDGEIPPELVSAVHVLRASPPEFAKMEDKQKVPKPKWTREVANDIQKVLEQRLERYPTTLQDDQKMLLESPYSRSSSNESSLSRNKRHALLVRIGEKRTIEAAMSKVQQKFKRLAEPAADIATKHRQDKRKKR</sequence>
<dbReference type="GO" id="GO:0032259">
    <property type="term" value="P:methylation"/>
    <property type="evidence" value="ECO:0007669"/>
    <property type="project" value="UniProtKB-KW"/>
</dbReference>
<keyword evidence="5 6" id="KW-0539">Nucleus</keyword>
<dbReference type="SUPFAM" id="SSF81822">
    <property type="entry name" value="RuBisCo LSMT C-terminal, substrate-binding domain"/>
    <property type="match status" value="1"/>
</dbReference>
<dbReference type="InterPro" id="IPR046341">
    <property type="entry name" value="SET_dom_sf"/>
</dbReference>
<dbReference type="InterPro" id="IPR011383">
    <property type="entry name" value="N-lys_methylase_SETD6"/>
</dbReference>
<evidence type="ECO:0000256" key="5">
    <source>
        <dbReference type="ARBA" id="ARBA00023242"/>
    </source>
</evidence>
<gene>
    <name evidence="9" type="ORF">BCR43DRAFT_487807</name>
</gene>
<dbReference type="CDD" id="cd19178">
    <property type="entry name" value="SET_SETD6"/>
    <property type="match status" value="1"/>
</dbReference>
<proteinExistence type="inferred from homology"/>
<keyword evidence="4 6" id="KW-0949">S-adenosyl-L-methionine</keyword>
<name>A0A1X2HHR3_SYNRA</name>
<dbReference type="EC" id="2.1.1.-" evidence="6"/>
<dbReference type="GO" id="GO:0005634">
    <property type="term" value="C:nucleus"/>
    <property type="evidence" value="ECO:0007669"/>
    <property type="project" value="UniProtKB-SubCell"/>
</dbReference>
<keyword evidence="10" id="KW-1185">Reference proteome</keyword>
<dbReference type="AlphaFoldDB" id="A0A1X2HHR3"/>
<dbReference type="EMBL" id="MCGN01000003">
    <property type="protein sequence ID" value="ORY98597.1"/>
    <property type="molecule type" value="Genomic_DNA"/>
</dbReference>
<dbReference type="InterPro" id="IPR050600">
    <property type="entry name" value="SETD3_SETD6_MTase"/>
</dbReference>
<dbReference type="InterPro" id="IPR036464">
    <property type="entry name" value="Rubisco_LSMT_subst-bd_sf"/>
</dbReference>
<dbReference type="Pfam" id="PF09273">
    <property type="entry name" value="Rubis-subs-bind"/>
    <property type="match status" value="1"/>
</dbReference>
<dbReference type="PIRSF" id="PIRSF011771">
    <property type="entry name" value="RMS1_SET"/>
    <property type="match status" value="1"/>
</dbReference>
<evidence type="ECO:0000256" key="7">
    <source>
        <dbReference type="SAM" id="MobiDB-lite"/>
    </source>
</evidence>
<dbReference type="GO" id="GO:0016279">
    <property type="term" value="F:protein-lysine N-methyltransferase activity"/>
    <property type="evidence" value="ECO:0007669"/>
    <property type="project" value="UniProtKB-UniRule"/>
</dbReference>
<feature type="region of interest" description="Disordered" evidence="7">
    <location>
        <begin position="186"/>
        <end position="230"/>
    </location>
</feature>
<dbReference type="FunFam" id="3.90.1410.10:FF:000007">
    <property type="entry name" value="Ribosomal lysine N-methyltransferase 4"/>
    <property type="match status" value="1"/>
</dbReference>
<evidence type="ECO:0000256" key="2">
    <source>
        <dbReference type="ARBA" id="ARBA00022603"/>
    </source>
</evidence>
<dbReference type="Pfam" id="PF00856">
    <property type="entry name" value="SET"/>
    <property type="match status" value="1"/>
</dbReference>
<dbReference type="OrthoDB" id="341421at2759"/>
<evidence type="ECO:0000256" key="3">
    <source>
        <dbReference type="ARBA" id="ARBA00022679"/>
    </source>
</evidence>
<dbReference type="InterPro" id="IPR001214">
    <property type="entry name" value="SET_dom"/>
</dbReference>